<accession>E4XTY3</accession>
<organism evidence="3">
    <name type="scientific">Oikopleura dioica</name>
    <name type="common">Tunicate</name>
    <dbReference type="NCBI Taxonomy" id="34765"/>
    <lineage>
        <taxon>Eukaryota</taxon>
        <taxon>Metazoa</taxon>
        <taxon>Chordata</taxon>
        <taxon>Tunicata</taxon>
        <taxon>Appendicularia</taxon>
        <taxon>Copelata</taxon>
        <taxon>Oikopleuridae</taxon>
        <taxon>Oikopleura</taxon>
    </lineage>
</organism>
<proteinExistence type="predicted"/>
<gene>
    <name evidence="3" type="ORF">GSOID_T00003950001</name>
</gene>
<evidence type="ECO:0000313" key="4">
    <source>
        <dbReference type="Proteomes" id="UP000001307"/>
    </source>
</evidence>
<sequence>MKEHPGTNLDEEDDAFPAPSSAPTVVEIEQNIYTKRKVLKNYEYPQFDSVSCKCPHCAHEGISLLVQVQEEATAKYKKRACFAFPFWFLIFGSLLVLNIYNAHLMGLKEGGPFMFVLMFFGTSIFIISVTCCCLCICGDADKISLHFCVECRQQMNDVEPGCWYKDKNIGRNRKLDEDIEVTYVDTSANFDQTPKKIVTNLVVDDDDAEKSNSEAPKIIKVQQNIAIKEGKILRKYPKTSVYCKCPKCKVDGMTIIKKGKICDSPAGAEECFSRFFDLLPRFFLSFIFIFIFSNILFIFSLIIASYTSLYESIIAEVELERYLFVVFVLIIISCGYGLNTIEYKVITHHICCSCSKRIGSNVEKKTLIF</sequence>
<feature type="region of interest" description="Disordered" evidence="1">
    <location>
        <begin position="1"/>
        <end position="21"/>
    </location>
</feature>
<dbReference type="EMBL" id="FN653165">
    <property type="protein sequence ID" value="CBY13195.1"/>
    <property type="molecule type" value="Genomic_DNA"/>
</dbReference>
<evidence type="ECO:0000256" key="2">
    <source>
        <dbReference type="SAM" id="Phobius"/>
    </source>
</evidence>
<dbReference type="InParanoid" id="E4XTY3"/>
<dbReference type="AlphaFoldDB" id="E4XTY3"/>
<evidence type="ECO:0000313" key="3">
    <source>
        <dbReference type="EMBL" id="CBY13195.1"/>
    </source>
</evidence>
<protein>
    <submittedName>
        <fullName evidence="3">Uncharacterized protein</fullName>
    </submittedName>
</protein>
<keyword evidence="2" id="KW-0472">Membrane</keyword>
<name>E4XTY3_OIKDI</name>
<feature type="transmembrane region" description="Helical" evidence="2">
    <location>
        <begin position="80"/>
        <end position="100"/>
    </location>
</feature>
<keyword evidence="4" id="KW-1185">Reference proteome</keyword>
<reference evidence="3" key="1">
    <citation type="journal article" date="2010" name="Science">
        <title>Plasticity of animal genome architecture unmasked by rapid evolution of a pelagic tunicate.</title>
        <authorList>
            <person name="Denoeud F."/>
            <person name="Henriet S."/>
            <person name="Mungpakdee S."/>
            <person name="Aury J.M."/>
            <person name="Da Silva C."/>
            <person name="Brinkmann H."/>
            <person name="Mikhaleva J."/>
            <person name="Olsen L.C."/>
            <person name="Jubin C."/>
            <person name="Canestro C."/>
            <person name="Bouquet J.M."/>
            <person name="Danks G."/>
            <person name="Poulain J."/>
            <person name="Campsteijn C."/>
            <person name="Adamski M."/>
            <person name="Cross I."/>
            <person name="Yadetie F."/>
            <person name="Muffato M."/>
            <person name="Louis A."/>
            <person name="Butcher S."/>
            <person name="Tsagkogeorga G."/>
            <person name="Konrad A."/>
            <person name="Singh S."/>
            <person name="Jensen M.F."/>
            <person name="Cong E.H."/>
            <person name="Eikeseth-Otteraa H."/>
            <person name="Noel B."/>
            <person name="Anthouard V."/>
            <person name="Porcel B.M."/>
            <person name="Kachouri-Lafond R."/>
            <person name="Nishino A."/>
            <person name="Ugolini M."/>
            <person name="Chourrout P."/>
            <person name="Nishida H."/>
            <person name="Aasland R."/>
            <person name="Huzurbazar S."/>
            <person name="Westhof E."/>
            <person name="Delsuc F."/>
            <person name="Lehrach H."/>
            <person name="Reinhardt R."/>
            <person name="Weissenbach J."/>
            <person name="Roy S.W."/>
            <person name="Artiguenave F."/>
            <person name="Postlethwait J.H."/>
            <person name="Manak J.R."/>
            <person name="Thompson E.M."/>
            <person name="Jaillon O."/>
            <person name="Du Pasquier L."/>
            <person name="Boudinot P."/>
            <person name="Liberles D.A."/>
            <person name="Volff J.N."/>
            <person name="Philippe H."/>
            <person name="Lenhard B."/>
            <person name="Roest Crollius H."/>
            <person name="Wincker P."/>
            <person name="Chourrout D."/>
        </authorList>
    </citation>
    <scope>NUCLEOTIDE SEQUENCE [LARGE SCALE GENOMIC DNA]</scope>
</reference>
<keyword evidence="2" id="KW-1133">Transmembrane helix</keyword>
<feature type="transmembrane region" description="Helical" evidence="2">
    <location>
        <begin position="282"/>
        <end position="309"/>
    </location>
</feature>
<evidence type="ECO:0000256" key="1">
    <source>
        <dbReference type="SAM" id="MobiDB-lite"/>
    </source>
</evidence>
<dbReference type="Proteomes" id="UP000001307">
    <property type="component" value="Unassembled WGS sequence"/>
</dbReference>
<feature type="transmembrane region" description="Helical" evidence="2">
    <location>
        <begin position="112"/>
        <end position="137"/>
    </location>
</feature>
<feature type="transmembrane region" description="Helical" evidence="2">
    <location>
        <begin position="321"/>
        <end position="338"/>
    </location>
</feature>
<keyword evidence="2" id="KW-0812">Transmembrane</keyword>